<sequence>MSFIRFSQVSLRSFTFFLTLPFLFWHAYGYSQPHIYTPAEGLVETKPMVIPGNIFVSGILPSKNRVPSHLKEFGFFLSGLDEEDILEVADFSTFVSVRYQDTDLMEIAEKLGVKIWVSLGSVFFEGDGKKSKREDYKERWQRAKRGLLPYKNIIYAFDPLDEPFHKSLLPDNELKAYLEEIGSFLKLDFPKAKRAITFTSYTVERPRFQLVIPENFNLFGVDHYVGVDFQGEIVNRLIMKTEHMNAKYYLIPRAFKTTSHNYRYLQQAELVLRARQAYNFAIANSKIELIYPFQWKSFFWDSEHYYGVDSFPELRREYEKIGRSISKDR</sequence>
<proteinExistence type="predicted"/>
<evidence type="ECO:0000313" key="1">
    <source>
        <dbReference type="EMBL" id="MFA0789333.1"/>
    </source>
</evidence>
<gene>
    <name evidence="1" type="ORF">ACCI51_02175</name>
</gene>
<organism evidence="1 2">
    <name type="scientific">Microbulbifer echini</name>
    <dbReference type="NCBI Taxonomy" id="1529067"/>
    <lineage>
        <taxon>Bacteria</taxon>
        <taxon>Pseudomonadati</taxon>
        <taxon>Pseudomonadota</taxon>
        <taxon>Gammaproteobacteria</taxon>
        <taxon>Cellvibrionales</taxon>
        <taxon>Microbulbiferaceae</taxon>
        <taxon>Microbulbifer</taxon>
    </lineage>
</organism>
<dbReference type="EMBL" id="JBGMEL010000002">
    <property type="protein sequence ID" value="MFA0789333.1"/>
    <property type="molecule type" value="Genomic_DNA"/>
</dbReference>
<evidence type="ECO:0000313" key="2">
    <source>
        <dbReference type="Proteomes" id="UP001569414"/>
    </source>
</evidence>
<protein>
    <submittedName>
        <fullName evidence="1">Uncharacterized protein</fullName>
    </submittedName>
</protein>
<comment type="caution">
    <text evidence="1">The sequence shown here is derived from an EMBL/GenBank/DDBJ whole genome shotgun (WGS) entry which is preliminary data.</text>
</comment>
<name>A0ABV4NJU4_9GAMM</name>
<reference evidence="1 2" key="1">
    <citation type="submission" date="2024-08" db="EMBL/GenBank/DDBJ databases">
        <authorList>
            <person name="Ishaq N."/>
        </authorList>
    </citation>
    <scope>NUCLEOTIDE SEQUENCE [LARGE SCALE GENOMIC DNA]</scope>
    <source>
        <strain evidence="1 2">JCM 30400</strain>
    </source>
</reference>
<accession>A0ABV4NJU4</accession>
<dbReference type="RefSeq" id="WP_371842447.1">
    <property type="nucleotide sequence ID" value="NZ_JBGMEL010000002.1"/>
</dbReference>
<keyword evidence="2" id="KW-1185">Reference proteome</keyword>
<dbReference type="Proteomes" id="UP001569414">
    <property type="component" value="Unassembled WGS sequence"/>
</dbReference>